<name>A0A2S2KS10_9ARCH</name>
<dbReference type="EMBL" id="BGKI01000007">
    <property type="protein sequence ID" value="GBH34470.1"/>
    <property type="molecule type" value="Genomic_DNA"/>
</dbReference>
<dbReference type="RefSeq" id="WP_200829079.1">
    <property type="nucleotide sequence ID" value="NZ_AP026695.1"/>
</dbReference>
<dbReference type="AlphaFoldDB" id="A0A2S2KS10"/>
<comment type="caution">
    <text evidence="2">The sequence shown here is derived from an EMBL/GenBank/DDBJ whole genome shotgun (WGS) entry which is preliminary data.</text>
</comment>
<protein>
    <submittedName>
        <fullName evidence="2">Uncharacterized protein</fullName>
    </submittedName>
</protein>
<gene>
    <name evidence="2" type="ORF">NZNM25_12610</name>
</gene>
<evidence type="ECO:0000256" key="1">
    <source>
        <dbReference type="SAM" id="MobiDB-lite"/>
    </source>
</evidence>
<organism evidence="2 3">
    <name type="scientific">Nitrosopumilus zosterae</name>
    <dbReference type="NCBI Taxonomy" id="718286"/>
    <lineage>
        <taxon>Archaea</taxon>
        <taxon>Nitrososphaerota</taxon>
        <taxon>Nitrososphaeria</taxon>
        <taxon>Nitrosopumilales</taxon>
        <taxon>Nitrosopumilaceae</taxon>
        <taxon>Nitrosopumilus</taxon>
    </lineage>
</organism>
<reference evidence="2 3" key="1">
    <citation type="submission" date="2018-05" db="EMBL/GenBank/DDBJ databases">
        <title>genome sequencing of Nitrosopumilus sp. NM25.</title>
        <authorList>
            <person name="Mori K."/>
            <person name="Nakagawa T."/>
        </authorList>
    </citation>
    <scope>NUCLEOTIDE SEQUENCE [LARGE SCALE GENOMIC DNA]</scope>
    <source>
        <strain evidence="2 3">NM25</strain>
    </source>
</reference>
<evidence type="ECO:0000313" key="3">
    <source>
        <dbReference type="Proteomes" id="UP000245829"/>
    </source>
</evidence>
<dbReference type="GeneID" id="76209241"/>
<dbReference type="Proteomes" id="UP000245829">
    <property type="component" value="Unassembled WGS sequence"/>
</dbReference>
<keyword evidence="3" id="KW-1185">Reference proteome</keyword>
<feature type="region of interest" description="Disordered" evidence="1">
    <location>
        <begin position="31"/>
        <end position="54"/>
    </location>
</feature>
<proteinExistence type="predicted"/>
<sequence>MKQCKLCGTPLGKEPTAEELEKHWKKHHNWHWESNKEKTPEEALLKKRDQDVLE</sequence>
<evidence type="ECO:0000313" key="2">
    <source>
        <dbReference type="EMBL" id="GBH34470.1"/>
    </source>
</evidence>
<accession>A0A2S2KS10</accession>